<comment type="caution">
    <text evidence="1">The sequence shown here is derived from an EMBL/GenBank/DDBJ whole genome shotgun (WGS) entry which is preliminary data.</text>
</comment>
<dbReference type="AlphaFoldDB" id="X1TG68"/>
<gene>
    <name evidence="1" type="ORF">S12H4_15242</name>
</gene>
<evidence type="ECO:0000313" key="1">
    <source>
        <dbReference type="EMBL" id="GAI86570.1"/>
    </source>
</evidence>
<accession>X1TG68</accession>
<name>X1TG68_9ZZZZ</name>
<dbReference type="EMBL" id="BARW01007308">
    <property type="protein sequence ID" value="GAI86570.1"/>
    <property type="molecule type" value="Genomic_DNA"/>
</dbReference>
<organism evidence="1">
    <name type="scientific">marine sediment metagenome</name>
    <dbReference type="NCBI Taxonomy" id="412755"/>
    <lineage>
        <taxon>unclassified sequences</taxon>
        <taxon>metagenomes</taxon>
        <taxon>ecological metagenomes</taxon>
    </lineage>
</organism>
<protein>
    <submittedName>
        <fullName evidence="1">Uncharacterized protein</fullName>
    </submittedName>
</protein>
<proteinExistence type="predicted"/>
<sequence>GYIDFEASPIVLTPKNKEGIDLLFTRVEQNDTLTMLFFKERKTKKILFIKLRIGKSQFWSESHSSCKAEIKSQTIEIVKKRRK</sequence>
<reference evidence="1" key="1">
    <citation type="journal article" date="2014" name="Front. Microbiol.">
        <title>High frequency of phylogenetically diverse reductive dehalogenase-homologous genes in deep subseafloor sedimentary metagenomes.</title>
        <authorList>
            <person name="Kawai M."/>
            <person name="Futagami T."/>
            <person name="Toyoda A."/>
            <person name="Takaki Y."/>
            <person name="Nishi S."/>
            <person name="Hori S."/>
            <person name="Arai W."/>
            <person name="Tsubouchi T."/>
            <person name="Morono Y."/>
            <person name="Uchiyama I."/>
            <person name="Ito T."/>
            <person name="Fujiyama A."/>
            <person name="Inagaki F."/>
            <person name="Takami H."/>
        </authorList>
    </citation>
    <scope>NUCLEOTIDE SEQUENCE</scope>
    <source>
        <strain evidence="1">Expedition CK06-06</strain>
    </source>
</reference>
<feature type="non-terminal residue" evidence="1">
    <location>
        <position position="1"/>
    </location>
</feature>